<organism evidence="1 2">
    <name type="scientific">Dreissena polymorpha</name>
    <name type="common">Zebra mussel</name>
    <name type="synonym">Mytilus polymorpha</name>
    <dbReference type="NCBI Taxonomy" id="45954"/>
    <lineage>
        <taxon>Eukaryota</taxon>
        <taxon>Metazoa</taxon>
        <taxon>Spiralia</taxon>
        <taxon>Lophotrochozoa</taxon>
        <taxon>Mollusca</taxon>
        <taxon>Bivalvia</taxon>
        <taxon>Autobranchia</taxon>
        <taxon>Heteroconchia</taxon>
        <taxon>Euheterodonta</taxon>
        <taxon>Imparidentia</taxon>
        <taxon>Neoheterodontei</taxon>
        <taxon>Myida</taxon>
        <taxon>Dreissenoidea</taxon>
        <taxon>Dreissenidae</taxon>
        <taxon>Dreissena</taxon>
    </lineage>
</organism>
<dbReference type="EMBL" id="JAIWYP010000006">
    <property type="protein sequence ID" value="KAH3810311.1"/>
    <property type="molecule type" value="Genomic_DNA"/>
</dbReference>
<accession>A0A9D4G7N8</accession>
<name>A0A9D4G7N8_DREPO</name>
<comment type="caution">
    <text evidence="1">The sequence shown here is derived from an EMBL/GenBank/DDBJ whole genome shotgun (WGS) entry which is preliminary data.</text>
</comment>
<dbReference type="AlphaFoldDB" id="A0A9D4G7N8"/>
<sequence>MDWTMSHLETIKSSCMQQIDIQKMPPKEDLDGMTITINGTSYSNISVDNASLSLSSVITQDMFEDIRMVSCLRECSGQGDCTNGKCLQSQFIYILI</sequence>
<reference evidence="1" key="2">
    <citation type="submission" date="2020-11" db="EMBL/GenBank/DDBJ databases">
        <authorList>
            <person name="McCartney M.A."/>
            <person name="Auch B."/>
            <person name="Kono T."/>
            <person name="Mallez S."/>
            <person name="Becker A."/>
            <person name="Gohl D.M."/>
            <person name="Silverstein K.A.T."/>
            <person name="Koren S."/>
            <person name="Bechman K.B."/>
            <person name="Herman A."/>
            <person name="Abrahante J.E."/>
            <person name="Garbe J."/>
        </authorList>
    </citation>
    <scope>NUCLEOTIDE SEQUENCE</scope>
    <source>
        <strain evidence="1">Duluth1</strain>
        <tissue evidence="1">Whole animal</tissue>
    </source>
</reference>
<proteinExistence type="predicted"/>
<reference evidence="1" key="1">
    <citation type="journal article" date="2019" name="bioRxiv">
        <title>The Genome of the Zebra Mussel, Dreissena polymorpha: A Resource for Invasive Species Research.</title>
        <authorList>
            <person name="McCartney M.A."/>
            <person name="Auch B."/>
            <person name="Kono T."/>
            <person name="Mallez S."/>
            <person name="Zhang Y."/>
            <person name="Obille A."/>
            <person name="Becker A."/>
            <person name="Abrahante J.E."/>
            <person name="Garbe J."/>
            <person name="Badalamenti J.P."/>
            <person name="Herman A."/>
            <person name="Mangelson H."/>
            <person name="Liachko I."/>
            <person name="Sullivan S."/>
            <person name="Sone E.D."/>
            <person name="Koren S."/>
            <person name="Silverstein K.A.T."/>
            <person name="Beckman K.B."/>
            <person name="Gohl D.M."/>
        </authorList>
    </citation>
    <scope>NUCLEOTIDE SEQUENCE</scope>
    <source>
        <strain evidence="1">Duluth1</strain>
        <tissue evidence="1">Whole animal</tissue>
    </source>
</reference>
<evidence type="ECO:0000313" key="1">
    <source>
        <dbReference type="EMBL" id="KAH3810311.1"/>
    </source>
</evidence>
<evidence type="ECO:0000313" key="2">
    <source>
        <dbReference type="Proteomes" id="UP000828390"/>
    </source>
</evidence>
<gene>
    <name evidence="1" type="ORF">DPMN_138701</name>
</gene>
<dbReference type="Proteomes" id="UP000828390">
    <property type="component" value="Unassembled WGS sequence"/>
</dbReference>
<keyword evidence="2" id="KW-1185">Reference proteome</keyword>
<protein>
    <submittedName>
        <fullName evidence="1">Uncharacterized protein</fullName>
    </submittedName>
</protein>